<evidence type="ECO:0000256" key="18">
    <source>
        <dbReference type="ARBA" id="ARBA00049108"/>
    </source>
</evidence>
<evidence type="ECO:0000256" key="6">
    <source>
        <dbReference type="ARBA" id="ARBA00022832"/>
    </source>
</evidence>
<comment type="similarity">
    <text evidence="3 22">Belongs to the short-chain dehydrogenases/reductases (SDR) family.</text>
</comment>
<dbReference type="Pfam" id="PF00106">
    <property type="entry name" value="adh_short"/>
    <property type="match status" value="1"/>
</dbReference>
<dbReference type="OrthoDB" id="9797020at2"/>
<evidence type="ECO:0000256" key="4">
    <source>
        <dbReference type="ARBA" id="ARBA00022516"/>
    </source>
</evidence>
<name>A0A2M9FYB6_9PROT</name>
<keyword evidence="24" id="KW-1185">Reference proteome</keyword>
<comment type="caution">
    <text evidence="23">The sequence shown here is derived from an EMBL/GenBank/DDBJ whole genome shotgun (WGS) entry which is preliminary data.</text>
</comment>
<keyword evidence="6" id="KW-0276">Fatty acid metabolism</keyword>
<dbReference type="RefSeq" id="WP_109795719.1">
    <property type="nucleotide sequence ID" value="NZ_PHIG01000044.1"/>
</dbReference>
<comment type="catalytic activity">
    <reaction evidence="16">
        <text>(2E)-dodecenoyl-CoA + NADPH + H(+) = dodecanoyl-CoA + NADP(+)</text>
        <dbReference type="Rhea" id="RHEA:44964"/>
        <dbReference type="ChEBI" id="CHEBI:15378"/>
        <dbReference type="ChEBI" id="CHEBI:57330"/>
        <dbReference type="ChEBI" id="CHEBI:57375"/>
        <dbReference type="ChEBI" id="CHEBI:57783"/>
        <dbReference type="ChEBI" id="CHEBI:58349"/>
    </reaction>
    <physiologicalReaction direction="left-to-right" evidence="16">
        <dbReference type="Rhea" id="RHEA:44965"/>
    </physiologicalReaction>
</comment>
<keyword evidence="11" id="KW-0275">Fatty acid biosynthesis</keyword>
<comment type="catalytic activity">
    <reaction evidence="17">
        <text>(2E)-tetradecenoyl-CoA + NADPH + H(+) = tetradecanoyl-CoA + NADP(+)</text>
        <dbReference type="Rhea" id="RHEA:44968"/>
        <dbReference type="ChEBI" id="CHEBI:15378"/>
        <dbReference type="ChEBI" id="CHEBI:57385"/>
        <dbReference type="ChEBI" id="CHEBI:57783"/>
        <dbReference type="ChEBI" id="CHEBI:58349"/>
        <dbReference type="ChEBI" id="CHEBI:61405"/>
    </reaction>
    <physiologicalReaction direction="left-to-right" evidence="17">
        <dbReference type="Rhea" id="RHEA:44969"/>
    </physiologicalReaction>
</comment>
<comment type="catalytic activity">
    <reaction evidence="20">
        <text>(2E)-decenoyl-CoA + NADPH + H(+) = decanoyl-CoA + NADP(+)</text>
        <dbReference type="Rhea" id="RHEA:44960"/>
        <dbReference type="ChEBI" id="CHEBI:15378"/>
        <dbReference type="ChEBI" id="CHEBI:57783"/>
        <dbReference type="ChEBI" id="CHEBI:58349"/>
        <dbReference type="ChEBI" id="CHEBI:61406"/>
        <dbReference type="ChEBI" id="CHEBI:61430"/>
    </reaction>
    <physiologicalReaction direction="left-to-right" evidence="20">
        <dbReference type="Rhea" id="RHEA:44961"/>
    </physiologicalReaction>
</comment>
<keyword evidence="8" id="KW-0560">Oxidoreductase</keyword>
<keyword evidence="5" id="KW-0597">Phosphoprotein</keyword>
<dbReference type="InterPro" id="IPR002347">
    <property type="entry name" value="SDR_fam"/>
</dbReference>
<comment type="function">
    <text evidence="12">Participates in chain elongation of fatty acids. Catalyzes the reduction of trans-2-enoyl-CoAs of varying chain lengths from 6:1 to 16:1, having maximum activity with 10:1 CoA. Has no 2,4-dienoyl-CoA reductase activity.</text>
</comment>
<reference evidence="23 24" key="1">
    <citation type="submission" date="2017-11" db="EMBL/GenBank/DDBJ databases">
        <title>Draft genome sequence of Rhizobiales bacterium SY3-13.</title>
        <authorList>
            <person name="Sun C."/>
        </authorList>
    </citation>
    <scope>NUCLEOTIDE SEQUENCE [LARGE SCALE GENOMIC DNA]</scope>
    <source>
        <strain evidence="23 24">SY3-13</strain>
    </source>
</reference>
<evidence type="ECO:0000256" key="9">
    <source>
        <dbReference type="ARBA" id="ARBA00023098"/>
    </source>
</evidence>
<dbReference type="GO" id="GO:0006633">
    <property type="term" value="P:fatty acid biosynthetic process"/>
    <property type="evidence" value="ECO:0007669"/>
    <property type="project" value="UniProtKB-KW"/>
</dbReference>
<dbReference type="SUPFAM" id="SSF51735">
    <property type="entry name" value="NAD(P)-binding Rossmann-fold domains"/>
    <property type="match status" value="1"/>
</dbReference>
<dbReference type="GO" id="GO:0019166">
    <property type="term" value="F:trans-2-enoyl-CoA reductase (NADPH) activity"/>
    <property type="evidence" value="ECO:0007669"/>
    <property type="project" value="UniProtKB-EC"/>
</dbReference>
<keyword evidence="7" id="KW-0521">NADP</keyword>
<comment type="pathway">
    <text evidence="2">Lipid metabolism.</text>
</comment>
<comment type="catalytic activity">
    <reaction evidence="19">
        <text>a (2E)-enoyl-CoA + NADPH + H(+) = a 2,3-saturated acyl-CoA + NADP(+)</text>
        <dbReference type="Rhea" id="RHEA:33763"/>
        <dbReference type="ChEBI" id="CHEBI:15378"/>
        <dbReference type="ChEBI" id="CHEBI:57783"/>
        <dbReference type="ChEBI" id="CHEBI:58349"/>
        <dbReference type="ChEBI" id="CHEBI:58856"/>
        <dbReference type="ChEBI" id="CHEBI:65111"/>
        <dbReference type="EC" id="1.3.1.38"/>
    </reaction>
    <physiologicalReaction direction="left-to-right" evidence="19">
        <dbReference type="Rhea" id="RHEA:33764"/>
    </physiologicalReaction>
</comment>
<dbReference type="InterPro" id="IPR052388">
    <property type="entry name" value="Peroxisomal_t2-enoyl-CoA_red"/>
</dbReference>
<evidence type="ECO:0000256" key="11">
    <source>
        <dbReference type="ARBA" id="ARBA00023160"/>
    </source>
</evidence>
<dbReference type="PANTHER" id="PTHR24317">
    <property type="entry name" value="PEROXISOMAL TRANS-2-ENOYL-COA REDUCTASE"/>
    <property type="match status" value="1"/>
</dbReference>
<evidence type="ECO:0000313" key="24">
    <source>
        <dbReference type="Proteomes" id="UP000229498"/>
    </source>
</evidence>
<evidence type="ECO:0000256" key="2">
    <source>
        <dbReference type="ARBA" id="ARBA00005189"/>
    </source>
</evidence>
<evidence type="ECO:0000313" key="23">
    <source>
        <dbReference type="EMBL" id="PJK28466.1"/>
    </source>
</evidence>
<evidence type="ECO:0000256" key="15">
    <source>
        <dbReference type="ARBA" id="ARBA00041063"/>
    </source>
</evidence>
<dbReference type="Gene3D" id="3.40.50.720">
    <property type="entry name" value="NAD(P)-binding Rossmann-like Domain"/>
    <property type="match status" value="1"/>
</dbReference>
<protein>
    <recommendedName>
        <fullName evidence="15">Peroxisomal trans-2-enoyl-CoA reductase</fullName>
        <ecNumber evidence="14">1.3.1.38</ecNumber>
    </recommendedName>
</protein>
<dbReference type="AlphaFoldDB" id="A0A2M9FYB6"/>
<accession>A0A2M9FYB6</accession>
<evidence type="ECO:0000256" key="17">
    <source>
        <dbReference type="ARBA" id="ARBA00048686"/>
    </source>
</evidence>
<comment type="subcellular location">
    <subcellularLocation>
        <location evidence="1">Peroxisome</location>
    </subcellularLocation>
</comment>
<dbReference type="EMBL" id="PHIG01000044">
    <property type="protein sequence ID" value="PJK28466.1"/>
    <property type="molecule type" value="Genomic_DNA"/>
</dbReference>
<evidence type="ECO:0000256" key="8">
    <source>
        <dbReference type="ARBA" id="ARBA00023002"/>
    </source>
</evidence>
<dbReference type="Proteomes" id="UP000229498">
    <property type="component" value="Unassembled WGS sequence"/>
</dbReference>
<dbReference type="PRINTS" id="PR00080">
    <property type="entry name" value="SDRFAMILY"/>
</dbReference>
<evidence type="ECO:0000256" key="22">
    <source>
        <dbReference type="RuleBase" id="RU000363"/>
    </source>
</evidence>
<proteinExistence type="inferred from homology"/>
<evidence type="ECO:0000256" key="13">
    <source>
        <dbReference type="ARBA" id="ARBA00038622"/>
    </source>
</evidence>
<evidence type="ECO:0000256" key="3">
    <source>
        <dbReference type="ARBA" id="ARBA00006484"/>
    </source>
</evidence>
<evidence type="ECO:0000256" key="10">
    <source>
        <dbReference type="ARBA" id="ARBA00023140"/>
    </source>
</evidence>
<keyword evidence="10" id="KW-0576">Peroxisome</keyword>
<comment type="catalytic activity">
    <reaction evidence="18">
        <text>(2E)-hexenoyl-CoA + NADPH + H(+) = hexanoyl-CoA + NADP(+)</text>
        <dbReference type="Rhea" id="RHEA:44956"/>
        <dbReference type="ChEBI" id="CHEBI:15378"/>
        <dbReference type="ChEBI" id="CHEBI:57783"/>
        <dbReference type="ChEBI" id="CHEBI:58349"/>
        <dbReference type="ChEBI" id="CHEBI:62077"/>
        <dbReference type="ChEBI" id="CHEBI:62620"/>
    </reaction>
    <physiologicalReaction direction="left-to-right" evidence="18">
        <dbReference type="Rhea" id="RHEA:44957"/>
    </physiologicalReaction>
</comment>
<evidence type="ECO:0000256" key="20">
    <source>
        <dbReference type="ARBA" id="ARBA00049386"/>
    </source>
</evidence>
<evidence type="ECO:0000256" key="21">
    <source>
        <dbReference type="ARBA" id="ARBA00049559"/>
    </source>
</evidence>
<dbReference type="PRINTS" id="PR00081">
    <property type="entry name" value="GDHRDH"/>
</dbReference>
<dbReference type="InterPro" id="IPR036291">
    <property type="entry name" value="NAD(P)-bd_dom_sf"/>
</dbReference>
<dbReference type="PANTHER" id="PTHR24317:SF7">
    <property type="entry name" value="PEROXISOMAL TRANS-2-ENOYL-COA REDUCTASE"/>
    <property type="match status" value="1"/>
</dbReference>
<evidence type="ECO:0000256" key="5">
    <source>
        <dbReference type="ARBA" id="ARBA00022553"/>
    </source>
</evidence>
<comment type="subunit">
    <text evidence="13">Interacts with PEX5, probably required to target it into peroxisomes.</text>
</comment>
<comment type="catalytic activity">
    <reaction evidence="21">
        <text>(2E)-octenoyl-CoA + NADPH + H(+) = octanoyl-CoA + NADP(+)</text>
        <dbReference type="Rhea" id="RHEA:44952"/>
        <dbReference type="ChEBI" id="CHEBI:15378"/>
        <dbReference type="ChEBI" id="CHEBI:57386"/>
        <dbReference type="ChEBI" id="CHEBI:57783"/>
        <dbReference type="ChEBI" id="CHEBI:58349"/>
        <dbReference type="ChEBI" id="CHEBI:62242"/>
    </reaction>
    <physiologicalReaction direction="left-to-right" evidence="21">
        <dbReference type="Rhea" id="RHEA:44953"/>
    </physiologicalReaction>
</comment>
<evidence type="ECO:0000256" key="12">
    <source>
        <dbReference type="ARBA" id="ARBA00037124"/>
    </source>
</evidence>
<keyword evidence="4" id="KW-0444">Lipid biosynthesis</keyword>
<dbReference type="FunFam" id="3.40.50.720:FF:000084">
    <property type="entry name" value="Short-chain dehydrogenase reductase"/>
    <property type="match status" value="1"/>
</dbReference>
<evidence type="ECO:0000256" key="7">
    <source>
        <dbReference type="ARBA" id="ARBA00022857"/>
    </source>
</evidence>
<sequence length="297" mass="31822">MSYRSIYRPGLFEGRAVIVTGGGSGIGRCNAHELASLGAAVALVGRRLERLEAVAQEIEEDGGRAICHACDLRDEEAVRAMVADVIERLGRIDGLVNNAGGQFTSPAENMSQKGFETVIRNNLVSGFVVARECFTQWMKANGGSVVNIVADPIGGMPAMVHSAGARAGMMSVTETLAVEWANHGVRVNSVAPGYIASSGMNAYTPEMQAKFTEGLKKMPFKRMGTESEVSSVITFLLSEGASYVSGACYYVHGASQSIRQDWDIPDHTRAKPYQGFHRYNGPVAFWGDYGGNGQGED</sequence>
<keyword evidence="9" id="KW-0443">Lipid metabolism</keyword>
<gene>
    <name evidence="23" type="ORF">CVT23_17365</name>
</gene>
<evidence type="ECO:0000256" key="14">
    <source>
        <dbReference type="ARBA" id="ARBA00038849"/>
    </source>
</evidence>
<evidence type="ECO:0000256" key="19">
    <source>
        <dbReference type="ARBA" id="ARBA00049251"/>
    </source>
</evidence>
<organism evidence="23 24">
    <name type="scientific">Minwuia thermotolerans</name>
    <dbReference type="NCBI Taxonomy" id="2056226"/>
    <lineage>
        <taxon>Bacteria</taxon>
        <taxon>Pseudomonadati</taxon>
        <taxon>Pseudomonadota</taxon>
        <taxon>Alphaproteobacteria</taxon>
        <taxon>Minwuiales</taxon>
        <taxon>Minwuiaceae</taxon>
        <taxon>Minwuia</taxon>
    </lineage>
</organism>
<dbReference type="EC" id="1.3.1.38" evidence="14"/>
<evidence type="ECO:0000256" key="1">
    <source>
        <dbReference type="ARBA" id="ARBA00004275"/>
    </source>
</evidence>
<evidence type="ECO:0000256" key="16">
    <source>
        <dbReference type="ARBA" id="ARBA00047570"/>
    </source>
</evidence>